<dbReference type="Proteomes" id="UP000298714">
    <property type="component" value="Chromosome"/>
</dbReference>
<protein>
    <submittedName>
        <fullName evidence="2">Uncharacterized protein</fullName>
    </submittedName>
</protein>
<sequence>MRALIHADPRAGQVPHLYLDRNAHRLDWVPAEGEPVRLAFAGSHSKGPSSGTAATSSRRP</sequence>
<evidence type="ECO:0000313" key="3">
    <source>
        <dbReference type="Proteomes" id="UP000298714"/>
    </source>
</evidence>
<feature type="compositionally biased region" description="Polar residues" evidence="1">
    <location>
        <begin position="46"/>
        <end position="60"/>
    </location>
</feature>
<organism evidence="2 3">
    <name type="scientific">Hankyongella ginsenosidimutans</name>
    <dbReference type="NCBI Taxonomy" id="1763828"/>
    <lineage>
        <taxon>Bacteria</taxon>
        <taxon>Pseudomonadati</taxon>
        <taxon>Pseudomonadota</taxon>
        <taxon>Alphaproteobacteria</taxon>
        <taxon>Sphingomonadales</taxon>
        <taxon>Sphingomonadaceae</taxon>
        <taxon>Hankyongella</taxon>
    </lineage>
</organism>
<dbReference type="RefSeq" id="WP_222873863.1">
    <property type="nucleotide sequence ID" value="NZ_CP039704.1"/>
</dbReference>
<gene>
    <name evidence="2" type="ORF">E6W36_04035</name>
</gene>
<dbReference type="KEGG" id="hgn:E6W36_04035"/>
<evidence type="ECO:0000313" key="2">
    <source>
        <dbReference type="EMBL" id="QCI79051.1"/>
    </source>
</evidence>
<dbReference type="AlphaFoldDB" id="A0A4D7C1X9"/>
<name>A0A4D7C1X9_9SPHN</name>
<feature type="region of interest" description="Disordered" evidence="1">
    <location>
        <begin position="40"/>
        <end position="60"/>
    </location>
</feature>
<evidence type="ECO:0000256" key="1">
    <source>
        <dbReference type="SAM" id="MobiDB-lite"/>
    </source>
</evidence>
<reference evidence="3" key="1">
    <citation type="submission" date="2019-04" db="EMBL/GenBank/DDBJ databases">
        <title>Complete genome sequence of Sphingomonas sp. W1-2-3.</title>
        <authorList>
            <person name="Im W.T."/>
        </authorList>
    </citation>
    <scope>NUCLEOTIDE SEQUENCE [LARGE SCALE GENOMIC DNA]</scope>
    <source>
        <strain evidence="3">W1-2-3</strain>
    </source>
</reference>
<dbReference type="EMBL" id="CP039704">
    <property type="protein sequence ID" value="QCI79051.1"/>
    <property type="molecule type" value="Genomic_DNA"/>
</dbReference>
<accession>A0A4D7C1X9</accession>
<proteinExistence type="predicted"/>
<keyword evidence="3" id="KW-1185">Reference proteome</keyword>